<dbReference type="EMBL" id="LKAM01000008">
    <property type="protein sequence ID" value="KUM46958.1"/>
    <property type="molecule type" value="Genomic_DNA"/>
</dbReference>
<dbReference type="AlphaFoldDB" id="A0A117NGK8"/>
<evidence type="ECO:0000313" key="1">
    <source>
        <dbReference type="EMBL" id="KUM46958.1"/>
    </source>
</evidence>
<sequence>MHVVDPSDPGCLPPSKFAYTYLPVELSCRSIFTIRYILMIPMNVV</sequence>
<gene>
    <name evidence="1" type="ORF">ABT39_MTgene5962</name>
</gene>
<comment type="caution">
    <text evidence="1">The sequence shown here is derived from an EMBL/GenBank/DDBJ whole genome shotgun (WGS) entry which is preliminary data.</text>
</comment>
<name>A0A117NGK8_PICGL</name>
<proteinExistence type="predicted"/>
<protein>
    <submittedName>
        <fullName evidence="1">Uncharacterized protein</fullName>
    </submittedName>
</protein>
<accession>A0A117NGK8</accession>
<reference evidence="1" key="1">
    <citation type="journal article" date="2015" name="Genome Biol. Evol.">
        <title>Organellar Genomes of White Spruce (Picea glauca): Assembly and Annotation.</title>
        <authorList>
            <person name="Jackman S.D."/>
            <person name="Warren R.L."/>
            <person name="Gibb E.A."/>
            <person name="Vandervalk B.P."/>
            <person name="Mohamadi H."/>
            <person name="Chu J."/>
            <person name="Raymond A."/>
            <person name="Pleasance S."/>
            <person name="Coope R."/>
            <person name="Wildung M.R."/>
            <person name="Ritland C.E."/>
            <person name="Bousquet J."/>
            <person name="Jones S.J."/>
            <person name="Bohlmann J."/>
            <person name="Birol I."/>
        </authorList>
    </citation>
    <scope>NUCLEOTIDE SEQUENCE [LARGE SCALE GENOMIC DNA]</scope>
    <source>
        <tissue evidence="1">Flushing bud</tissue>
    </source>
</reference>
<geneLocation type="mitochondrion" evidence="1"/>
<keyword evidence="1" id="KW-0496">Mitochondrion</keyword>
<organism evidence="1">
    <name type="scientific">Picea glauca</name>
    <name type="common">White spruce</name>
    <name type="synonym">Pinus glauca</name>
    <dbReference type="NCBI Taxonomy" id="3330"/>
    <lineage>
        <taxon>Eukaryota</taxon>
        <taxon>Viridiplantae</taxon>
        <taxon>Streptophyta</taxon>
        <taxon>Embryophyta</taxon>
        <taxon>Tracheophyta</taxon>
        <taxon>Spermatophyta</taxon>
        <taxon>Pinopsida</taxon>
        <taxon>Pinidae</taxon>
        <taxon>Conifers I</taxon>
        <taxon>Pinales</taxon>
        <taxon>Pinaceae</taxon>
        <taxon>Picea</taxon>
    </lineage>
</organism>